<keyword evidence="3" id="KW-1185">Reference proteome</keyword>
<evidence type="ECO:0000313" key="2">
    <source>
        <dbReference type="EMBL" id="MCF5056063.1"/>
    </source>
</evidence>
<reference evidence="2 3" key="1">
    <citation type="submission" date="2019-11" db="EMBL/GenBank/DDBJ databases">
        <title>Epiphytic Pseudomonas syringae from cherry orchards.</title>
        <authorList>
            <person name="Hulin M.T."/>
        </authorList>
    </citation>
    <scope>NUCLEOTIDE SEQUENCE [LARGE SCALE GENOMIC DNA]</scope>
    <source>
        <strain evidence="2 3">PA-6-9F</strain>
    </source>
</reference>
<keyword evidence="1" id="KW-1133">Transmembrane helix</keyword>
<sequence>MLFGPWQISFLLALALTAGAIVVLIRVLFNRLGFDVGVCPRVKLMPIKANALFPNGEFADVGADGVLEFFPAHAEVSWGVHRPDEARRGL</sequence>
<protein>
    <submittedName>
        <fullName evidence="2">Uncharacterized protein</fullName>
    </submittedName>
</protein>
<dbReference type="AlphaFoldDB" id="A0AAW4ZXV8"/>
<keyword evidence="1" id="KW-0472">Membrane</keyword>
<feature type="transmembrane region" description="Helical" evidence="1">
    <location>
        <begin position="6"/>
        <end position="29"/>
    </location>
</feature>
<comment type="caution">
    <text evidence="2">The sequence shown here is derived from an EMBL/GenBank/DDBJ whole genome shotgun (WGS) entry which is preliminary data.</text>
</comment>
<organism evidence="2 3">
    <name type="scientific">Pseudomonas proteolytica</name>
    <dbReference type="NCBI Taxonomy" id="219574"/>
    <lineage>
        <taxon>Bacteria</taxon>
        <taxon>Pseudomonadati</taxon>
        <taxon>Pseudomonadota</taxon>
        <taxon>Gammaproteobacteria</taxon>
        <taxon>Pseudomonadales</taxon>
        <taxon>Pseudomonadaceae</taxon>
        <taxon>Pseudomonas</taxon>
    </lineage>
</organism>
<name>A0AAW4ZXV8_9PSED</name>
<evidence type="ECO:0000256" key="1">
    <source>
        <dbReference type="SAM" id="Phobius"/>
    </source>
</evidence>
<dbReference type="Proteomes" id="UP000814172">
    <property type="component" value="Unassembled WGS sequence"/>
</dbReference>
<keyword evidence="1" id="KW-0812">Transmembrane</keyword>
<gene>
    <name evidence="2" type="ORF">GIW75_03605</name>
</gene>
<dbReference type="EMBL" id="WKEW01000006">
    <property type="protein sequence ID" value="MCF5056063.1"/>
    <property type="molecule type" value="Genomic_DNA"/>
</dbReference>
<accession>A0AAW4ZXV8</accession>
<evidence type="ECO:0000313" key="3">
    <source>
        <dbReference type="Proteomes" id="UP000814172"/>
    </source>
</evidence>
<proteinExistence type="predicted"/>